<comment type="similarity">
    <text evidence="1 6 7">Belongs to the ArsC family.</text>
</comment>
<evidence type="ECO:0000256" key="2">
    <source>
        <dbReference type="ARBA" id="ARBA00022849"/>
    </source>
</evidence>
<dbReference type="PANTHER" id="PTHR30041:SF5">
    <property type="entry name" value="ARSENATE REDUCTASE-RELATED"/>
    <property type="match status" value="1"/>
</dbReference>
<dbReference type="SUPFAM" id="SSF52833">
    <property type="entry name" value="Thioredoxin-like"/>
    <property type="match status" value="1"/>
</dbReference>
<dbReference type="Gene3D" id="3.40.30.10">
    <property type="entry name" value="Glutaredoxin"/>
    <property type="match status" value="1"/>
</dbReference>
<protein>
    <recommendedName>
        <fullName evidence="5 7">Arsenate reductase</fullName>
        <ecNumber evidence="4 7">1.20.4.1</ecNumber>
    </recommendedName>
</protein>
<accession>A0ABQ1SBY6</accession>
<evidence type="ECO:0000313" key="9">
    <source>
        <dbReference type="Proteomes" id="UP000619041"/>
    </source>
</evidence>
<dbReference type="NCBIfam" id="TIGR00014">
    <property type="entry name" value="arsC"/>
    <property type="match status" value="1"/>
</dbReference>
<dbReference type="PANTHER" id="PTHR30041">
    <property type="entry name" value="ARSENATE REDUCTASE"/>
    <property type="match status" value="1"/>
</dbReference>
<dbReference type="InterPro" id="IPR006659">
    <property type="entry name" value="Arsenate_reductase"/>
</dbReference>
<comment type="caution">
    <text evidence="8">The sequence shown here is derived from an EMBL/GenBank/DDBJ whole genome shotgun (WGS) entry which is preliminary data.</text>
</comment>
<evidence type="ECO:0000256" key="5">
    <source>
        <dbReference type="ARBA" id="ARBA00039879"/>
    </source>
</evidence>
<dbReference type="InterPro" id="IPR006660">
    <property type="entry name" value="Arsenate_reductase-like"/>
</dbReference>
<dbReference type="InterPro" id="IPR036249">
    <property type="entry name" value="Thioredoxin-like_sf"/>
</dbReference>
<dbReference type="EMBL" id="BMKL01000001">
    <property type="protein sequence ID" value="GGE01095.1"/>
    <property type="molecule type" value="Genomic_DNA"/>
</dbReference>
<evidence type="ECO:0000256" key="3">
    <source>
        <dbReference type="ARBA" id="ARBA00023002"/>
    </source>
</evidence>
<sequence>MHEMKATIWHNPECGKSRATLALLEARSEIELSVVEYLKNPPAREKLAQLYRDAGMAPREGVRTFKTDAEERGLTQADDDTVLDAMIAEPRLIERPLVETQKGVRLCRPPEKVEEIL</sequence>
<evidence type="ECO:0000313" key="8">
    <source>
        <dbReference type="EMBL" id="GGE01095.1"/>
    </source>
</evidence>
<dbReference type="Proteomes" id="UP000619041">
    <property type="component" value="Unassembled WGS sequence"/>
</dbReference>
<keyword evidence="2" id="KW-0059">Arsenical resistance</keyword>
<comment type="catalytic activity">
    <reaction evidence="7">
        <text>[glutaredoxin]-dithiol + arsenate + glutathione + H(+) = glutathionyl-S-S-[glutaredoxin] + arsenite + H2O</text>
        <dbReference type="Rhea" id="RHEA:22016"/>
        <dbReference type="Rhea" id="RHEA-COMP:10729"/>
        <dbReference type="Rhea" id="RHEA-COMP:17668"/>
        <dbReference type="ChEBI" id="CHEBI:15377"/>
        <dbReference type="ChEBI" id="CHEBI:15378"/>
        <dbReference type="ChEBI" id="CHEBI:29242"/>
        <dbReference type="ChEBI" id="CHEBI:29950"/>
        <dbReference type="ChEBI" id="CHEBI:48597"/>
        <dbReference type="ChEBI" id="CHEBI:57925"/>
        <dbReference type="ChEBI" id="CHEBI:146199"/>
        <dbReference type="EC" id="1.20.4.1"/>
    </reaction>
</comment>
<dbReference type="Pfam" id="PF03960">
    <property type="entry name" value="ArsC"/>
    <property type="match status" value="1"/>
</dbReference>
<evidence type="ECO:0000256" key="6">
    <source>
        <dbReference type="PROSITE-ProRule" id="PRU01282"/>
    </source>
</evidence>
<name>A0ABQ1SBY6_9SPHN</name>
<evidence type="ECO:0000256" key="7">
    <source>
        <dbReference type="RuleBase" id="RU362029"/>
    </source>
</evidence>
<dbReference type="CDD" id="cd03034">
    <property type="entry name" value="ArsC_ArsC"/>
    <property type="match status" value="1"/>
</dbReference>
<dbReference type="EC" id="1.20.4.1" evidence="4 7"/>
<organism evidence="8 9">
    <name type="scientific">Tsuneonella deserti</name>
    <dbReference type="NCBI Taxonomy" id="2035528"/>
    <lineage>
        <taxon>Bacteria</taxon>
        <taxon>Pseudomonadati</taxon>
        <taxon>Pseudomonadota</taxon>
        <taxon>Alphaproteobacteria</taxon>
        <taxon>Sphingomonadales</taxon>
        <taxon>Erythrobacteraceae</taxon>
        <taxon>Tsuneonella</taxon>
    </lineage>
</organism>
<reference evidence="9" key="1">
    <citation type="journal article" date="2019" name="Int. J. Syst. Evol. Microbiol.">
        <title>The Global Catalogue of Microorganisms (GCM) 10K type strain sequencing project: providing services to taxonomists for standard genome sequencing and annotation.</title>
        <authorList>
            <consortium name="The Broad Institute Genomics Platform"/>
            <consortium name="The Broad Institute Genome Sequencing Center for Infectious Disease"/>
            <person name="Wu L."/>
            <person name="Ma J."/>
        </authorList>
    </citation>
    <scope>NUCLEOTIDE SEQUENCE [LARGE SCALE GENOMIC DNA]</scope>
    <source>
        <strain evidence="9">CGMCC 1.15959</strain>
    </source>
</reference>
<keyword evidence="9" id="KW-1185">Reference proteome</keyword>
<keyword evidence="3 7" id="KW-0560">Oxidoreductase</keyword>
<evidence type="ECO:0000256" key="4">
    <source>
        <dbReference type="ARBA" id="ARBA00038969"/>
    </source>
</evidence>
<evidence type="ECO:0000256" key="1">
    <source>
        <dbReference type="ARBA" id="ARBA00007198"/>
    </source>
</evidence>
<dbReference type="PROSITE" id="PS51353">
    <property type="entry name" value="ARSC"/>
    <property type="match status" value="1"/>
</dbReference>
<gene>
    <name evidence="8" type="ORF">GCM10011515_21100</name>
</gene>
<proteinExistence type="inferred from homology"/>